<dbReference type="InterPro" id="IPR050570">
    <property type="entry name" value="Cell_wall_metabolism_enzyme"/>
</dbReference>
<evidence type="ECO:0000313" key="4">
    <source>
        <dbReference type="EMBL" id="RRG23618.1"/>
    </source>
</evidence>
<keyword evidence="5" id="KW-1185">Reference proteome</keyword>
<dbReference type="EMBL" id="QQWG01000003">
    <property type="protein sequence ID" value="RRG23618.1"/>
    <property type="molecule type" value="Genomic_DNA"/>
</dbReference>
<reference evidence="4 5" key="1">
    <citation type="submission" date="2018-07" db="EMBL/GenBank/DDBJ databases">
        <title>Draft genome sequence of Ancylomarina sp. M1P.</title>
        <authorList>
            <person name="Yadav S."/>
            <person name="Villanueva L."/>
            <person name="Damste J.S.S."/>
        </authorList>
    </citation>
    <scope>NUCLEOTIDE SEQUENCE [LARGE SCALE GENOMIC DNA]</scope>
    <source>
        <strain evidence="4 5">M1P</strain>
    </source>
</reference>
<feature type="coiled-coil region" evidence="1">
    <location>
        <begin position="56"/>
        <end position="90"/>
    </location>
</feature>
<dbReference type="SUPFAM" id="SSF51261">
    <property type="entry name" value="Duplicated hybrid motif"/>
    <property type="match status" value="1"/>
</dbReference>
<dbReference type="Pfam" id="PF01551">
    <property type="entry name" value="Peptidase_M23"/>
    <property type="match status" value="1"/>
</dbReference>
<name>A0A425Y533_9BACT</name>
<dbReference type="PANTHER" id="PTHR21666:SF286">
    <property type="entry name" value="LIPOPROTEIN NLPD"/>
    <property type="match status" value="1"/>
</dbReference>
<keyword evidence="2" id="KW-0812">Transmembrane</keyword>
<comment type="caution">
    <text evidence="4">The sequence shown here is derived from an EMBL/GenBank/DDBJ whole genome shotgun (WGS) entry which is preliminary data.</text>
</comment>
<dbReference type="FunFam" id="2.70.70.10:FF:000006">
    <property type="entry name" value="M23 family peptidase"/>
    <property type="match status" value="1"/>
</dbReference>
<protein>
    <submittedName>
        <fullName evidence="4">M23 family peptidase</fullName>
    </submittedName>
</protein>
<dbReference type="InterPro" id="IPR016047">
    <property type="entry name" value="M23ase_b-sheet_dom"/>
</dbReference>
<dbReference type="AlphaFoldDB" id="A0A425Y533"/>
<proteinExistence type="predicted"/>
<keyword evidence="1" id="KW-0175">Coiled coil</keyword>
<keyword evidence="2" id="KW-0472">Membrane</keyword>
<dbReference type="GO" id="GO:0004222">
    <property type="term" value="F:metalloendopeptidase activity"/>
    <property type="evidence" value="ECO:0007669"/>
    <property type="project" value="TreeGrafter"/>
</dbReference>
<evidence type="ECO:0000313" key="5">
    <source>
        <dbReference type="Proteomes" id="UP000285794"/>
    </source>
</evidence>
<organism evidence="4 5">
    <name type="scientific">Ancylomarina euxinus</name>
    <dbReference type="NCBI Taxonomy" id="2283627"/>
    <lineage>
        <taxon>Bacteria</taxon>
        <taxon>Pseudomonadati</taxon>
        <taxon>Bacteroidota</taxon>
        <taxon>Bacteroidia</taxon>
        <taxon>Marinilabiliales</taxon>
        <taxon>Marinifilaceae</taxon>
        <taxon>Ancylomarina</taxon>
    </lineage>
</organism>
<dbReference type="RefSeq" id="WP_125029657.1">
    <property type="nucleotide sequence ID" value="NZ_JAPXVP010000003.1"/>
</dbReference>
<dbReference type="Gene3D" id="2.70.70.10">
    <property type="entry name" value="Glucose Permease (Domain IIA)"/>
    <property type="match status" value="1"/>
</dbReference>
<sequence>MAKTKYQFNPESISYEEVEVSFKTRALGFLKHIASSLVLAVIMVAILFNYFGSPKERSLERENQELLSHYERLNNEFNKARVVLGDLEQRDDNIYRVIFEAEPIHNNIRKAGFGGVNRYGNLENLENADLVISTAKKLDQLSKSIYVQTKSYDEVEVMVKNKFKLLAAIPAIMPIAIKDFNRISAGYGWRVHPIYKTRKFHDGMDFTGKLGTPLYATGDAVVKDVSMHKGYGKTVVLDHGYGYTTLYAHLNGYNVKRGQKVKRGEVIAFLGNTGKSTGPHLHYEIRKSGQTLNPINYYFNDLSADEYDRMVAFAANTGQTMD</sequence>
<feature type="domain" description="M23ase beta-sheet core" evidence="3">
    <location>
        <begin position="199"/>
        <end position="294"/>
    </location>
</feature>
<evidence type="ECO:0000256" key="2">
    <source>
        <dbReference type="SAM" id="Phobius"/>
    </source>
</evidence>
<feature type="transmembrane region" description="Helical" evidence="2">
    <location>
        <begin position="29"/>
        <end position="51"/>
    </location>
</feature>
<dbReference type="OrthoDB" id="9810477at2"/>
<dbReference type="PANTHER" id="PTHR21666">
    <property type="entry name" value="PEPTIDASE-RELATED"/>
    <property type="match status" value="1"/>
</dbReference>
<gene>
    <name evidence="4" type="ORF">DWB61_04285</name>
</gene>
<dbReference type="Proteomes" id="UP000285794">
    <property type="component" value="Unassembled WGS sequence"/>
</dbReference>
<dbReference type="CDD" id="cd12797">
    <property type="entry name" value="M23_peptidase"/>
    <property type="match status" value="1"/>
</dbReference>
<evidence type="ECO:0000256" key="1">
    <source>
        <dbReference type="SAM" id="Coils"/>
    </source>
</evidence>
<keyword evidence="2" id="KW-1133">Transmembrane helix</keyword>
<accession>A0A425Y533</accession>
<evidence type="ECO:0000259" key="3">
    <source>
        <dbReference type="Pfam" id="PF01551"/>
    </source>
</evidence>
<dbReference type="InterPro" id="IPR011055">
    <property type="entry name" value="Dup_hybrid_motif"/>
</dbReference>